<dbReference type="PANTHER" id="PTHR31563">
    <property type="entry name" value="ION CHANNEL POLLUX-RELATED"/>
    <property type="match status" value="1"/>
</dbReference>
<reference evidence="2" key="1">
    <citation type="submission" date="2021-01" db="EMBL/GenBank/DDBJ databases">
        <authorList>
            <person name="Corre E."/>
            <person name="Pelletier E."/>
            <person name="Niang G."/>
            <person name="Scheremetjew M."/>
            <person name="Finn R."/>
            <person name="Kale V."/>
            <person name="Holt S."/>
            <person name="Cochrane G."/>
            <person name="Meng A."/>
            <person name="Brown T."/>
            <person name="Cohen L."/>
        </authorList>
    </citation>
    <scope>NUCLEOTIDE SEQUENCE</scope>
    <source>
        <strain evidence="2">Pbaha01</strain>
    </source>
</reference>
<dbReference type="EMBL" id="HBEG01047457">
    <property type="protein sequence ID" value="CAD8385217.1"/>
    <property type="molecule type" value="Transcribed_RNA"/>
</dbReference>
<protein>
    <submittedName>
        <fullName evidence="2">Uncharacterized protein</fullName>
    </submittedName>
</protein>
<organism evidence="2">
    <name type="scientific">Pyrodinium bahamense</name>
    <dbReference type="NCBI Taxonomy" id="73915"/>
    <lineage>
        <taxon>Eukaryota</taxon>
        <taxon>Sar</taxon>
        <taxon>Alveolata</taxon>
        <taxon>Dinophyceae</taxon>
        <taxon>Gonyaulacales</taxon>
        <taxon>Pyrocystaceae</taxon>
        <taxon>Pyrodinium</taxon>
    </lineage>
</organism>
<accession>A0A7S0B7X7</accession>
<dbReference type="AlphaFoldDB" id="A0A7S0B7X7"/>
<proteinExistence type="predicted"/>
<dbReference type="GO" id="GO:0006811">
    <property type="term" value="P:monoatomic ion transport"/>
    <property type="evidence" value="ECO:0007669"/>
    <property type="project" value="InterPro"/>
</dbReference>
<dbReference type="PANTHER" id="PTHR31563:SF10">
    <property type="entry name" value="ION CHANNEL POLLUX-RELATED"/>
    <property type="match status" value="1"/>
</dbReference>
<feature type="region of interest" description="Disordered" evidence="1">
    <location>
        <begin position="1"/>
        <end position="25"/>
    </location>
</feature>
<dbReference type="InterPro" id="IPR044849">
    <property type="entry name" value="CASTOR/POLLUX/SYM8-like"/>
</dbReference>
<evidence type="ECO:0000313" key="2">
    <source>
        <dbReference type="EMBL" id="CAD8385217.1"/>
    </source>
</evidence>
<name>A0A7S0B7X7_9DINO</name>
<gene>
    <name evidence="2" type="ORF">PBAH0796_LOCUS28905</name>
</gene>
<evidence type="ECO:0000256" key="1">
    <source>
        <dbReference type="SAM" id="MobiDB-lite"/>
    </source>
</evidence>
<sequence>MDASGQSSSSSTAPATGRAFGVKSTPKIQRKPTSVVGSGAKVVVIVGCPLDLADLLGIMDLYLAKGSTVHVLSESPITQREQNLKVALLANDGMDSSSCACSLFCNLQLQHYVGPTTSRLHLTMLPLQKADCVIILDERQASEDSTAEADSRNLTTMINLQSLPQGQGVQPHCTVLCELLDRESDKVVNDTGLKAHGIFFCSSSLEAAVFAMAAECKAIYNILMLLLQPQSQAGDIVLVSVTEFVNGNETLSFFDLHAKVWEAYEGVLIGWRRDSMDPVMNPRDKAEPLSWQRHRDLLIIMLKVAGRVGTPAE</sequence>